<dbReference type="Gene3D" id="1.10.3720.10">
    <property type="entry name" value="MetI-like"/>
    <property type="match status" value="1"/>
</dbReference>
<proteinExistence type="predicted"/>
<evidence type="ECO:0000313" key="10">
    <source>
        <dbReference type="Proteomes" id="UP001315967"/>
    </source>
</evidence>
<dbReference type="PANTHER" id="PTHR43744">
    <property type="entry name" value="ABC TRANSPORTER PERMEASE PROTEIN MG189-RELATED-RELATED"/>
    <property type="match status" value="1"/>
</dbReference>
<feature type="domain" description="ABC transmembrane type-1" evidence="8">
    <location>
        <begin position="68"/>
        <end position="152"/>
    </location>
</feature>
<evidence type="ECO:0000313" key="9">
    <source>
        <dbReference type="EMBL" id="UUX33185.1"/>
    </source>
</evidence>
<evidence type="ECO:0000256" key="6">
    <source>
        <dbReference type="ARBA" id="ARBA00023136"/>
    </source>
</evidence>
<keyword evidence="3" id="KW-1003">Cell membrane</keyword>
<keyword evidence="10" id="KW-1185">Reference proteome</keyword>
<dbReference type="InterPro" id="IPR000515">
    <property type="entry name" value="MetI-like"/>
</dbReference>
<name>A0ABY5P3X3_9LACT</name>
<accession>A0ABY5P3X3</accession>
<dbReference type="RefSeq" id="WP_313792688.1">
    <property type="nucleotide sequence ID" value="NZ_CP102453.1"/>
</dbReference>
<dbReference type="Proteomes" id="UP001315967">
    <property type="component" value="Chromosome"/>
</dbReference>
<evidence type="ECO:0000256" key="4">
    <source>
        <dbReference type="ARBA" id="ARBA00022692"/>
    </source>
</evidence>
<dbReference type="PANTHER" id="PTHR43744:SF12">
    <property type="entry name" value="ABC TRANSPORTER PERMEASE PROTEIN MG189-RELATED"/>
    <property type="match status" value="1"/>
</dbReference>
<dbReference type="EMBL" id="CP102453">
    <property type="protein sequence ID" value="UUX33185.1"/>
    <property type="molecule type" value="Genomic_DNA"/>
</dbReference>
<feature type="transmembrane region" description="Helical" evidence="7">
    <location>
        <begin position="103"/>
        <end position="127"/>
    </location>
</feature>
<keyword evidence="6 7" id="KW-0472">Membrane</keyword>
<dbReference type="PROSITE" id="PS50928">
    <property type="entry name" value="ABC_TM1"/>
    <property type="match status" value="1"/>
</dbReference>
<sequence length="152" mass="17121">MKPLVKISKIIMNTLIFLVFAFPFFWLVSSSLKTLGETLTFPPSLFPEDPQWENYRLATESMPFFHYLKNSVIVSVATVVLQLVSVTLAAYAFARYSFKGKNLAFGTVIVTMMVPTQLTFLTIYVMFAELEMINTYSTLILPSATSALGYLC</sequence>
<feature type="transmembrane region" description="Helical" evidence="7">
    <location>
        <begin position="72"/>
        <end position="94"/>
    </location>
</feature>
<protein>
    <submittedName>
        <fullName evidence="9">Carbohydrate ABC transporter permease</fullName>
    </submittedName>
</protein>
<evidence type="ECO:0000259" key="8">
    <source>
        <dbReference type="PROSITE" id="PS50928"/>
    </source>
</evidence>
<dbReference type="SUPFAM" id="SSF161098">
    <property type="entry name" value="MetI-like"/>
    <property type="match status" value="1"/>
</dbReference>
<dbReference type="InterPro" id="IPR035906">
    <property type="entry name" value="MetI-like_sf"/>
</dbReference>
<keyword evidence="4 7" id="KW-0812">Transmembrane</keyword>
<reference evidence="9 10" key="1">
    <citation type="submission" date="2022-08" db="EMBL/GenBank/DDBJ databases">
        <title>Aerococcaceae sp. nov isolated from spoiled eye mask.</title>
        <authorList>
            <person name="Zhou G."/>
            <person name="Xie X.-B."/>
            <person name="Shi Q.-S."/>
            <person name="Wang Y.-S."/>
            <person name="Wen X."/>
            <person name="Peng H."/>
            <person name="Yang X.-J."/>
            <person name="Tao H.-B."/>
            <person name="Huang X.-M."/>
        </authorList>
    </citation>
    <scope>NUCLEOTIDE SEQUENCE [LARGE SCALE GENOMIC DNA]</scope>
    <source>
        <strain evidence="10">DM20194951</strain>
    </source>
</reference>
<gene>
    <name evidence="9" type="ORF">NRE15_09760</name>
</gene>
<evidence type="ECO:0000256" key="5">
    <source>
        <dbReference type="ARBA" id="ARBA00022989"/>
    </source>
</evidence>
<keyword evidence="2" id="KW-0813">Transport</keyword>
<evidence type="ECO:0000256" key="1">
    <source>
        <dbReference type="ARBA" id="ARBA00004651"/>
    </source>
</evidence>
<comment type="subcellular location">
    <subcellularLocation>
        <location evidence="1">Cell membrane</location>
        <topology evidence="1">Multi-pass membrane protein</topology>
    </subcellularLocation>
</comment>
<organism evidence="9 10">
    <name type="scientific">Fundicoccus culcitae</name>
    <dbReference type="NCBI Taxonomy" id="2969821"/>
    <lineage>
        <taxon>Bacteria</taxon>
        <taxon>Bacillati</taxon>
        <taxon>Bacillota</taxon>
        <taxon>Bacilli</taxon>
        <taxon>Lactobacillales</taxon>
        <taxon>Aerococcaceae</taxon>
        <taxon>Fundicoccus</taxon>
    </lineage>
</organism>
<evidence type="ECO:0000256" key="7">
    <source>
        <dbReference type="SAM" id="Phobius"/>
    </source>
</evidence>
<evidence type="ECO:0000256" key="3">
    <source>
        <dbReference type="ARBA" id="ARBA00022475"/>
    </source>
</evidence>
<dbReference type="CDD" id="cd06261">
    <property type="entry name" value="TM_PBP2"/>
    <property type="match status" value="1"/>
</dbReference>
<evidence type="ECO:0000256" key="2">
    <source>
        <dbReference type="ARBA" id="ARBA00022448"/>
    </source>
</evidence>
<keyword evidence="5 7" id="KW-1133">Transmembrane helix</keyword>